<sequence length="150" mass="16553">MRVYVQKMTSATQEEPSEIDTFYRLHTVNGVFQDPEALRMYDRMRELEATGEHTTAEINAMVRGGKLRGHIPGVGPVMPGYVRSRLSYTAPVDRSRDVDFMMSLMRSDNRFADAFARYDSGGASGSGGSRARDREDGDDTGGEDGGDDTS</sequence>
<reference evidence="2" key="2">
    <citation type="submission" date="2022-01" db="EMBL/GenBank/DDBJ databases">
        <authorList>
            <person name="Yamashiro T."/>
            <person name="Shiraishi A."/>
            <person name="Satake H."/>
            <person name="Nakayama K."/>
        </authorList>
    </citation>
    <scope>NUCLEOTIDE SEQUENCE</scope>
</reference>
<keyword evidence="3" id="KW-1185">Reference proteome</keyword>
<protein>
    <submittedName>
        <fullName evidence="2">Uncharacterized protein</fullName>
    </submittedName>
</protein>
<proteinExistence type="predicted"/>
<comment type="caution">
    <text evidence="2">The sequence shown here is derived from an EMBL/GenBank/DDBJ whole genome shotgun (WGS) entry which is preliminary data.</text>
</comment>
<feature type="compositionally biased region" description="Acidic residues" evidence="1">
    <location>
        <begin position="136"/>
        <end position="150"/>
    </location>
</feature>
<evidence type="ECO:0000313" key="3">
    <source>
        <dbReference type="Proteomes" id="UP001151760"/>
    </source>
</evidence>
<dbReference type="Proteomes" id="UP001151760">
    <property type="component" value="Unassembled WGS sequence"/>
</dbReference>
<name>A0ABQ5D4Z1_9ASTR</name>
<gene>
    <name evidence="2" type="ORF">Tco_0924492</name>
</gene>
<evidence type="ECO:0000256" key="1">
    <source>
        <dbReference type="SAM" id="MobiDB-lite"/>
    </source>
</evidence>
<feature type="region of interest" description="Disordered" evidence="1">
    <location>
        <begin position="117"/>
        <end position="150"/>
    </location>
</feature>
<evidence type="ECO:0000313" key="2">
    <source>
        <dbReference type="EMBL" id="GJT34073.1"/>
    </source>
</evidence>
<dbReference type="EMBL" id="BQNB010014931">
    <property type="protein sequence ID" value="GJT34073.1"/>
    <property type="molecule type" value="Genomic_DNA"/>
</dbReference>
<accession>A0ABQ5D4Z1</accession>
<reference evidence="2" key="1">
    <citation type="journal article" date="2022" name="Int. J. Mol. Sci.">
        <title>Draft Genome of Tanacetum Coccineum: Genomic Comparison of Closely Related Tanacetum-Family Plants.</title>
        <authorList>
            <person name="Yamashiro T."/>
            <person name="Shiraishi A."/>
            <person name="Nakayama K."/>
            <person name="Satake H."/>
        </authorList>
    </citation>
    <scope>NUCLEOTIDE SEQUENCE</scope>
</reference>
<organism evidence="2 3">
    <name type="scientific">Tanacetum coccineum</name>
    <dbReference type="NCBI Taxonomy" id="301880"/>
    <lineage>
        <taxon>Eukaryota</taxon>
        <taxon>Viridiplantae</taxon>
        <taxon>Streptophyta</taxon>
        <taxon>Embryophyta</taxon>
        <taxon>Tracheophyta</taxon>
        <taxon>Spermatophyta</taxon>
        <taxon>Magnoliopsida</taxon>
        <taxon>eudicotyledons</taxon>
        <taxon>Gunneridae</taxon>
        <taxon>Pentapetalae</taxon>
        <taxon>asterids</taxon>
        <taxon>campanulids</taxon>
        <taxon>Asterales</taxon>
        <taxon>Asteraceae</taxon>
        <taxon>Asteroideae</taxon>
        <taxon>Anthemideae</taxon>
        <taxon>Anthemidinae</taxon>
        <taxon>Tanacetum</taxon>
    </lineage>
</organism>